<dbReference type="AlphaFoldDB" id="A0A8T4J172"/>
<organism evidence="2 3">
    <name type="scientific">Streptomyces daliensis</name>
    <dbReference type="NCBI Taxonomy" id="299421"/>
    <lineage>
        <taxon>Bacteria</taxon>
        <taxon>Bacillati</taxon>
        <taxon>Actinomycetota</taxon>
        <taxon>Actinomycetes</taxon>
        <taxon>Kitasatosporales</taxon>
        <taxon>Streptomycetaceae</taxon>
        <taxon>Streptomyces</taxon>
    </lineage>
</organism>
<protein>
    <submittedName>
        <fullName evidence="2">Uncharacterized protein</fullName>
    </submittedName>
</protein>
<dbReference type="Proteomes" id="UP000675554">
    <property type="component" value="Unassembled WGS sequence"/>
</dbReference>
<name>A0A8T4J172_9ACTN</name>
<keyword evidence="3" id="KW-1185">Reference proteome</keyword>
<evidence type="ECO:0000313" key="2">
    <source>
        <dbReference type="EMBL" id="MBR7675304.1"/>
    </source>
</evidence>
<proteinExistence type="predicted"/>
<feature type="compositionally biased region" description="Acidic residues" evidence="1">
    <location>
        <begin position="82"/>
        <end position="92"/>
    </location>
</feature>
<feature type="region of interest" description="Disordered" evidence="1">
    <location>
        <begin position="81"/>
        <end position="100"/>
    </location>
</feature>
<reference evidence="2" key="1">
    <citation type="submission" date="2021-04" db="EMBL/GenBank/DDBJ databases">
        <title>Sequencing of actinobacteria type strains.</title>
        <authorList>
            <person name="Nguyen G.-S."/>
            <person name="Wentzel A."/>
        </authorList>
    </citation>
    <scope>NUCLEOTIDE SEQUENCE</scope>
    <source>
        <strain evidence="2">DSM 42095</strain>
    </source>
</reference>
<gene>
    <name evidence="2" type="ORF">KDA82_20220</name>
</gene>
<evidence type="ECO:0000313" key="3">
    <source>
        <dbReference type="Proteomes" id="UP000675554"/>
    </source>
</evidence>
<dbReference type="EMBL" id="JAGSMN010000463">
    <property type="protein sequence ID" value="MBR7675304.1"/>
    <property type="molecule type" value="Genomic_DNA"/>
</dbReference>
<evidence type="ECO:0000256" key="1">
    <source>
        <dbReference type="SAM" id="MobiDB-lite"/>
    </source>
</evidence>
<comment type="caution">
    <text evidence="2">The sequence shown here is derived from an EMBL/GenBank/DDBJ whole genome shotgun (WGS) entry which is preliminary data.</text>
</comment>
<accession>A0A8T4J172</accession>
<sequence>MMEGYRYADEHTPPPPRRASDVAVERFDHLFEVDPRLMTAHVAQQLFPNWDTLRIAASRAGHLEWMHRHWADTVVSGQALLDESDDLDDPVDGAEAPDAP</sequence>